<dbReference type="InterPro" id="IPR052113">
    <property type="entry name" value="FYVE-type_Zinc_Finger"/>
</dbReference>
<dbReference type="CDD" id="cd15727">
    <property type="entry name" value="FYVE_ZF21"/>
    <property type="match status" value="1"/>
</dbReference>
<dbReference type="OrthoDB" id="10018316at2759"/>
<dbReference type="InParanoid" id="A0A1X7V3I2"/>
<dbReference type="InterPro" id="IPR032031">
    <property type="entry name" value="ZFYVE21_C"/>
</dbReference>
<dbReference type="EnsemblMetazoa" id="Aqu2.1.34820_001">
    <property type="protein sequence ID" value="Aqu2.1.34820_001"/>
    <property type="gene ID" value="Aqu2.1.34820"/>
</dbReference>
<sequence length="231" mass="25823">MATSSEGKILQHTRHGLRMVGKKASFFDLPEPIWHPDEKSAVCDNCKNKFTITHRRHHCRRCGSVICSDCSEKQTLRRMGFVDPVLVCLHCARLCQGEEEFYKHHLKILENGAYFELSDADGIHNCKLSSDHFQIIVTGGSGSHPSLLMSSIMEIKSITGHAPDGTPTNKLNGLKLTYRSDTEDGEEIDVTLSPSPSHSRKQSIDWLKGLKKGLMIIHARERGNSCLVESN</sequence>
<evidence type="ECO:0000313" key="7">
    <source>
        <dbReference type="Proteomes" id="UP000007879"/>
    </source>
</evidence>
<dbReference type="InterPro" id="IPR000306">
    <property type="entry name" value="Znf_FYVE"/>
</dbReference>
<dbReference type="AlphaFoldDB" id="A0A1X7V3I2"/>
<reference evidence="6" key="2">
    <citation type="submission" date="2017-05" db="UniProtKB">
        <authorList>
            <consortium name="EnsemblMetazoa"/>
        </authorList>
    </citation>
    <scope>IDENTIFICATION</scope>
</reference>
<organism evidence="6">
    <name type="scientific">Amphimedon queenslandica</name>
    <name type="common">Sponge</name>
    <dbReference type="NCBI Taxonomy" id="400682"/>
    <lineage>
        <taxon>Eukaryota</taxon>
        <taxon>Metazoa</taxon>
        <taxon>Porifera</taxon>
        <taxon>Demospongiae</taxon>
        <taxon>Heteroscleromorpha</taxon>
        <taxon>Haplosclerida</taxon>
        <taxon>Niphatidae</taxon>
        <taxon>Amphimedon</taxon>
    </lineage>
</organism>
<dbReference type="InterPro" id="IPR038632">
    <property type="entry name" value="ZFYVE21_C_sf"/>
</dbReference>
<dbReference type="eggNOG" id="ENOG502QRR6">
    <property type="taxonomic scope" value="Eukaryota"/>
</dbReference>
<gene>
    <name evidence="6" type="primary">100632323</name>
</gene>
<reference evidence="7" key="1">
    <citation type="journal article" date="2010" name="Nature">
        <title>The Amphimedon queenslandica genome and the evolution of animal complexity.</title>
        <authorList>
            <person name="Srivastava M."/>
            <person name="Simakov O."/>
            <person name="Chapman J."/>
            <person name="Fahey B."/>
            <person name="Gauthier M.E."/>
            <person name="Mitros T."/>
            <person name="Richards G.S."/>
            <person name="Conaco C."/>
            <person name="Dacre M."/>
            <person name="Hellsten U."/>
            <person name="Larroux C."/>
            <person name="Putnam N.H."/>
            <person name="Stanke M."/>
            <person name="Adamska M."/>
            <person name="Darling A."/>
            <person name="Degnan S.M."/>
            <person name="Oakley T.H."/>
            <person name="Plachetzki D.C."/>
            <person name="Zhai Y."/>
            <person name="Adamski M."/>
            <person name="Calcino A."/>
            <person name="Cummins S.F."/>
            <person name="Goodstein D.M."/>
            <person name="Harris C."/>
            <person name="Jackson D.J."/>
            <person name="Leys S.P."/>
            <person name="Shu S."/>
            <person name="Woodcroft B.J."/>
            <person name="Vervoort M."/>
            <person name="Kosik K.S."/>
            <person name="Manning G."/>
            <person name="Degnan B.M."/>
            <person name="Rokhsar D.S."/>
        </authorList>
    </citation>
    <scope>NUCLEOTIDE SEQUENCE [LARGE SCALE GENOMIC DNA]</scope>
</reference>
<keyword evidence="7" id="KW-1185">Reference proteome</keyword>
<dbReference type="Pfam" id="PF16696">
    <property type="entry name" value="ZFYVE21_C"/>
    <property type="match status" value="1"/>
</dbReference>
<dbReference type="GO" id="GO:0008270">
    <property type="term" value="F:zinc ion binding"/>
    <property type="evidence" value="ECO:0007669"/>
    <property type="project" value="UniProtKB-KW"/>
</dbReference>
<dbReference type="OMA" id="HCEIEIA"/>
<proteinExistence type="predicted"/>
<evidence type="ECO:0000313" key="6">
    <source>
        <dbReference type="EnsemblMetazoa" id="Aqu2.1.34820_001"/>
    </source>
</evidence>
<dbReference type="STRING" id="400682.A0A1X7V3I2"/>
<dbReference type="Gene3D" id="2.30.29.160">
    <property type="entry name" value="Zinc finger FYVE domain-containing protein 21, C-terminal"/>
    <property type="match status" value="1"/>
</dbReference>
<evidence type="ECO:0000259" key="5">
    <source>
        <dbReference type="PROSITE" id="PS50178"/>
    </source>
</evidence>
<dbReference type="Gene3D" id="3.30.40.10">
    <property type="entry name" value="Zinc/RING finger domain, C3HC4 (zinc finger)"/>
    <property type="match status" value="1"/>
</dbReference>
<keyword evidence="3" id="KW-0862">Zinc</keyword>
<feature type="domain" description="FYVE-type" evidence="5">
    <location>
        <begin position="37"/>
        <end position="96"/>
    </location>
</feature>
<name>A0A1X7V3I2_AMPQE</name>
<protein>
    <recommendedName>
        <fullName evidence="5">FYVE-type domain-containing protein</fullName>
    </recommendedName>
</protein>
<dbReference type="Pfam" id="PF01363">
    <property type="entry name" value="FYVE"/>
    <property type="match status" value="1"/>
</dbReference>
<accession>A0A1X7V3I2</accession>
<evidence type="ECO:0000256" key="3">
    <source>
        <dbReference type="ARBA" id="ARBA00022833"/>
    </source>
</evidence>
<keyword evidence="2 4" id="KW-0863">Zinc-finger</keyword>
<dbReference type="PANTHER" id="PTHR39490">
    <property type="entry name" value="ARRESTIN DOMAIN-CONTAINING PROTEIN D"/>
    <property type="match status" value="1"/>
</dbReference>
<dbReference type="SMART" id="SM00064">
    <property type="entry name" value="FYVE"/>
    <property type="match status" value="1"/>
</dbReference>
<dbReference type="SUPFAM" id="SSF57903">
    <property type="entry name" value="FYVE/PHD zinc finger"/>
    <property type="match status" value="1"/>
</dbReference>
<dbReference type="InterPro" id="IPR017455">
    <property type="entry name" value="Znf_FYVE-rel"/>
</dbReference>
<dbReference type="InterPro" id="IPR011011">
    <property type="entry name" value="Znf_FYVE_PHD"/>
</dbReference>
<dbReference type="KEGG" id="aqu:100632323"/>
<keyword evidence="1" id="KW-0479">Metal-binding</keyword>
<evidence type="ECO:0000256" key="1">
    <source>
        <dbReference type="ARBA" id="ARBA00022723"/>
    </source>
</evidence>
<evidence type="ECO:0000256" key="4">
    <source>
        <dbReference type="PROSITE-ProRule" id="PRU00091"/>
    </source>
</evidence>
<dbReference type="EnsemblMetazoa" id="XM_003385711.3">
    <property type="protein sequence ID" value="XP_003385759.1"/>
    <property type="gene ID" value="LOC100632323"/>
</dbReference>
<dbReference type="PROSITE" id="PS50178">
    <property type="entry name" value="ZF_FYVE"/>
    <property type="match status" value="1"/>
</dbReference>
<dbReference type="Proteomes" id="UP000007879">
    <property type="component" value="Unassembled WGS sequence"/>
</dbReference>
<evidence type="ECO:0000256" key="2">
    <source>
        <dbReference type="ARBA" id="ARBA00022771"/>
    </source>
</evidence>
<dbReference type="PANTHER" id="PTHR39490:SF8">
    <property type="entry name" value="ZINC FINGER FYVE DOMAIN-CONTAINING PROTEIN 21"/>
    <property type="match status" value="1"/>
</dbReference>
<dbReference type="InterPro" id="IPR013083">
    <property type="entry name" value="Znf_RING/FYVE/PHD"/>
</dbReference>